<comment type="caution">
    <text evidence="2">The sequence shown here is derived from an EMBL/GenBank/DDBJ whole genome shotgun (WGS) entry which is preliminary data.</text>
</comment>
<protein>
    <submittedName>
        <fullName evidence="2">Uncharacterized protein</fullName>
    </submittedName>
</protein>
<reference evidence="3" key="1">
    <citation type="journal article" date="2017" name="Nat. Microbiol.">
        <title>Global analysis of biosynthetic gene clusters reveals vast potential of secondary metabolite production in Penicillium species.</title>
        <authorList>
            <person name="Nielsen J.C."/>
            <person name="Grijseels S."/>
            <person name="Prigent S."/>
            <person name="Ji B."/>
            <person name="Dainat J."/>
            <person name="Nielsen K.F."/>
            <person name="Frisvad J.C."/>
            <person name="Workman M."/>
            <person name="Nielsen J."/>
        </authorList>
    </citation>
    <scope>NUCLEOTIDE SEQUENCE [LARGE SCALE GENOMIC DNA]</scope>
    <source>
        <strain evidence="3">IBT 13039</strain>
    </source>
</reference>
<name>A0A1V6W492_PENNA</name>
<feature type="compositionally biased region" description="Low complexity" evidence="1">
    <location>
        <begin position="75"/>
        <end position="87"/>
    </location>
</feature>
<dbReference type="OMA" id="ISEGHRG"/>
<sequence length="266" mass="27507">MVVTLGNVKLTKAGEMDISEGHRGVSFREAGWVAVRKQLGVYDKFPPPLSPPKVLGGLGDGASDGGATAGGDGNTAGSDNGAASGDNGAAGGDDGGNVVAAPIVADYSGDRSWSHILLTGPAAILRPVGELANNPDNPDNILLKAPNMVLYADRQPRADKSKAKKGKGKAVGSGKASTRPITTSPAINKGKGKARAVPTTPTKAGGAHTTSSKSKKKRAAVDAPGSKDKDGKKKKRSKDTPDPPHHWPMIYRAEDNIWFSNVYERL</sequence>
<evidence type="ECO:0000313" key="2">
    <source>
        <dbReference type="EMBL" id="OQE57710.1"/>
    </source>
</evidence>
<proteinExistence type="predicted"/>
<accession>A0A1V6W492</accession>
<feature type="region of interest" description="Disordered" evidence="1">
    <location>
        <begin position="53"/>
        <end position="94"/>
    </location>
</feature>
<keyword evidence="3" id="KW-1185">Reference proteome</keyword>
<gene>
    <name evidence="2" type="ORF">PENNAL_c0390G09747</name>
</gene>
<dbReference type="Proteomes" id="UP000191691">
    <property type="component" value="Unassembled WGS sequence"/>
</dbReference>
<dbReference type="EMBL" id="MOOB01000390">
    <property type="protein sequence ID" value="OQE57710.1"/>
    <property type="molecule type" value="Genomic_DNA"/>
</dbReference>
<evidence type="ECO:0000313" key="3">
    <source>
        <dbReference type="Proteomes" id="UP000191691"/>
    </source>
</evidence>
<organism evidence="2 3">
    <name type="scientific">Penicillium nalgiovense</name>
    <dbReference type="NCBI Taxonomy" id="60175"/>
    <lineage>
        <taxon>Eukaryota</taxon>
        <taxon>Fungi</taxon>
        <taxon>Dikarya</taxon>
        <taxon>Ascomycota</taxon>
        <taxon>Pezizomycotina</taxon>
        <taxon>Eurotiomycetes</taxon>
        <taxon>Eurotiomycetidae</taxon>
        <taxon>Eurotiales</taxon>
        <taxon>Aspergillaceae</taxon>
        <taxon>Penicillium</taxon>
    </lineage>
</organism>
<feature type="region of interest" description="Disordered" evidence="1">
    <location>
        <begin position="154"/>
        <end position="249"/>
    </location>
</feature>
<feature type="compositionally biased region" description="Gly residues" evidence="1">
    <location>
        <begin position="56"/>
        <end position="74"/>
    </location>
</feature>
<dbReference type="AlphaFoldDB" id="A0A1V6W492"/>
<evidence type="ECO:0000256" key="1">
    <source>
        <dbReference type="SAM" id="MobiDB-lite"/>
    </source>
</evidence>